<evidence type="ECO:0000313" key="3">
    <source>
        <dbReference type="Proteomes" id="UP001176941"/>
    </source>
</evidence>
<name>A0ABN8ZGR8_RANTA</name>
<proteinExistence type="predicted"/>
<feature type="region of interest" description="Disordered" evidence="1">
    <location>
        <begin position="1"/>
        <end position="57"/>
    </location>
</feature>
<reference evidence="2" key="1">
    <citation type="submission" date="2023-04" db="EMBL/GenBank/DDBJ databases">
        <authorList>
            <consortium name="ELIXIR-Norway"/>
        </authorList>
    </citation>
    <scope>NUCLEOTIDE SEQUENCE [LARGE SCALE GENOMIC DNA]</scope>
</reference>
<dbReference type="Proteomes" id="UP001176941">
    <property type="component" value="Chromosome 33"/>
</dbReference>
<evidence type="ECO:0000256" key="1">
    <source>
        <dbReference type="SAM" id="MobiDB-lite"/>
    </source>
</evidence>
<sequence>MFTGTAHLAPREANSPHLAGGPAPESGRSGGAEVGPAPLHLGRAATPPPGPAALALPLGPIRAPSAFALAD</sequence>
<dbReference type="EMBL" id="OX459969">
    <property type="protein sequence ID" value="CAI9172685.1"/>
    <property type="molecule type" value="Genomic_DNA"/>
</dbReference>
<accession>A0ABN8ZGR8</accession>
<gene>
    <name evidence="2" type="ORF">MRATA1EN1_LOCUS21647</name>
</gene>
<evidence type="ECO:0000313" key="2">
    <source>
        <dbReference type="EMBL" id="CAI9172685.1"/>
    </source>
</evidence>
<protein>
    <submittedName>
        <fullName evidence="2">Uncharacterized protein</fullName>
    </submittedName>
</protein>
<keyword evidence="3" id="KW-1185">Reference proteome</keyword>
<organism evidence="2 3">
    <name type="scientific">Rangifer tarandus platyrhynchus</name>
    <name type="common">Svalbard reindeer</name>
    <dbReference type="NCBI Taxonomy" id="3082113"/>
    <lineage>
        <taxon>Eukaryota</taxon>
        <taxon>Metazoa</taxon>
        <taxon>Chordata</taxon>
        <taxon>Craniata</taxon>
        <taxon>Vertebrata</taxon>
        <taxon>Euteleostomi</taxon>
        <taxon>Mammalia</taxon>
        <taxon>Eutheria</taxon>
        <taxon>Laurasiatheria</taxon>
        <taxon>Artiodactyla</taxon>
        <taxon>Ruminantia</taxon>
        <taxon>Pecora</taxon>
        <taxon>Cervidae</taxon>
        <taxon>Odocoileinae</taxon>
        <taxon>Rangifer</taxon>
    </lineage>
</organism>